<dbReference type="Proteomes" id="UP000580839">
    <property type="component" value="Unassembled WGS sequence"/>
</dbReference>
<accession>A0A849SKA3</accession>
<comment type="caution">
    <text evidence="3">The sequence shown here is derived from an EMBL/GenBank/DDBJ whole genome shotgun (WGS) entry which is preliminary data.</text>
</comment>
<proteinExistence type="inferred from homology"/>
<reference evidence="3 4" key="1">
    <citation type="submission" date="2020-04" db="EMBL/GenBank/DDBJ databases">
        <title>Metagenomic profiling of ammonia- and methane-oxidizing microorganisms in a Dutch drinking water treatment plant.</title>
        <authorList>
            <person name="Poghosyan L."/>
            <person name="Leucker S."/>
        </authorList>
    </citation>
    <scope>NUCLEOTIDE SEQUENCE [LARGE SCALE GENOMIC DNA]</scope>
    <source>
        <strain evidence="3">S-RSF-IL-03</strain>
    </source>
</reference>
<dbReference type="Pfam" id="PF07676">
    <property type="entry name" value="PD40"/>
    <property type="match status" value="2"/>
</dbReference>
<dbReference type="AlphaFoldDB" id="A0A849SKA3"/>
<comment type="similarity">
    <text evidence="1">Belongs to the TolB family.</text>
</comment>
<organism evidence="3 4">
    <name type="scientific">Eiseniibacteriota bacterium</name>
    <dbReference type="NCBI Taxonomy" id="2212470"/>
    <lineage>
        <taxon>Bacteria</taxon>
        <taxon>Candidatus Eiseniibacteriota</taxon>
    </lineage>
</organism>
<name>A0A849SKA3_UNCEI</name>
<dbReference type="SUPFAM" id="SSF82171">
    <property type="entry name" value="DPP6 N-terminal domain-like"/>
    <property type="match status" value="1"/>
</dbReference>
<keyword evidence="2" id="KW-0732">Signal</keyword>
<dbReference type="Gene3D" id="2.120.10.30">
    <property type="entry name" value="TolB, C-terminal domain"/>
    <property type="match status" value="2"/>
</dbReference>
<dbReference type="InterPro" id="IPR011042">
    <property type="entry name" value="6-blade_b-propeller_TolB-like"/>
</dbReference>
<dbReference type="PANTHER" id="PTHR36842">
    <property type="entry name" value="PROTEIN TOLB HOMOLOG"/>
    <property type="match status" value="1"/>
</dbReference>
<sequence length="333" mass="35135">MNSTPNRSFRAAIPWLVLALAALPAGCGKESTVTPVPDCAGIHLLVLASDRNVAAGLFDVYLYDLDAGGFRVIALNSTSADVNPAITRDGGAIAVQTHRAITGQDVRVYDRCTASFLDRPELATAFDESDPTFSGNANLLAFVRDTLGHGRLRVLDGLNRRFVPLPLLDAQAAGNSFDDHGPTLDQTGRLIAFTTNRGGNDDVWIYDRTGDSVLTLPELATAAAELEPSITPDGRYLAFASDRAGGDGGFDVYLYDLQTRAMVATAGLNSPADDRHPAVNTDAGLIVFESNRTGTGAQGGIDVWNYNRSGGVVAQGIQQSSAASDVDPALAWP</sequence>
<feature type="signal peptide" evidence="2">
    <location>
        <begin position="1"/>
        <end position="27"/>
    </location>
</feature>
<dbReference type="InterPro" id="IPR011659">
    <property type="entry name" value="WD40"/>
</dbReference>
<evidence type="ECO:0000256" key="2">
    <source>
        <dbReference type="SAM" id="SignalP"/>
    </source>
</evidence>
<evidence type="ECO:0000313" key="4">
    <source>
        <dbReference type="Proteomes" id="UP000580839"/>
    </source>
</evidence>
<gene>
    <name evidence="3" type="ORF">HOP12_12020</name>
</gene>
<evidence type="ECO:0000256" key="1">
    <source>
        <dbReference type="ARBA" id="ARBA00009820"/>
    </source>
</evidence>
<feature type="chain" id="PRO_5033017531" evidence="2">
    <location>
        <begin position="28"/>
        <end position="333"/>
    </location>
</feature>
<evidence type="ECO:0000313" key="3">
    <source>
        <dbReference type="EMBL" id="NOT34881.1"/>
    </source>
</evidence>
<dbReference type="EMBL" id="JABFRW010000152">
    <property type="protein sequence ID" value="NOT34881.1"/>
    <property type="molecule type" value="Genomic_DNA"/>
</dbReference>
<protein>
    <submittedName>
        <fullName evidence="3">Uncharacterized protein</fullName>
    </submittedName>
</protein>